<dbReference type="SUPFAM" id="SSF53955">
    <property type="entry name" value="Lysozyme-like"/>
    <property type="match status" value="1"/>
</dbReference>
<dbReference type="InterPro" id="IPR010310">
    <property type="entry name" value="T7SS_ESAT-6-like"/>
</dbReference>
<evidence type="ECO:0000313" key="4">
    <source>
        <dbReference type="EMBL" id="SFF14694.1"/>
    </source>
</evidence>
<reference evidence="5 6" key="1">
    <citation type="submission" date="2016-10" db="EMBL/GenBank/DDBJ databases">
        <authorList>
            <person name="Varghese N."/>
            <person name="Submissions S."/>
        </authorList>
    </citation>
    <scope>NUCLEOTIDE SEQUENCE [LARGE SCALE GENOMIC DNA]</scope>
    <source>
        <strain evidence="6">ATCC 20501</strain>
        <strain evidence="4 5">CGMCC 4.3529</strain>
    </source>
</reference>
<organism evidence="3 6">
    <name type="scientific">Saccharopolyspora kobensis</name>
    <dbReference type="NCBI Taxonomy" id="146035"/>
    <lineage>
        <taxon>Bacteria</taxon>
        <taxon>Bacillati</taxon>
        <taxon>Actinomycetota</taxon>
        <taxon>Actinomycetes</taxon>
        <taxon>Pseudonocardiales</taxon>
        <taxon>Pseudonocardiaceae</taxon>
        <taxon>Saccharopolyspora</taxon>
    </lineage>
</organism>
<protein>
    <submittedName>
        <fullName evidence="3">WXG100 family type VII secretion target</fullName>
    </submittedName>
</protein>
<dbReference type="InterPro" id="IPR008258">
    <property type="entry name" value="Transglycosylase_SLT_dom_1"/>
</dbReference>
<dbReference type="RefSeq" id="WP_093358239.1">
    <property type="nucleotide sequence ID" value="NZ_FNVB01000008.1"/>
</dbReference>
<sequence>MGISGEVAGKPGGGKLAEQLRKIEDSRPEDVRAIAARWRDAAGQADGHGNALVQTVNGLDGAWEGGSADAFVGYMGKINDGFGKAREALQASADVLDRAAQAVQVAKDEVSSIGERALADARRAEQAYEKEISGADDAAKEAAAKRRDETIAKAMQEHAAEAEGKISEANAGLSAALGELRSAAAGLDDVFSALPKAGEQPFTPAQGRKVDWEMTMPSATNPQSAPPGGESSGGSGGSGSGGSGGGSGGGESGGGGGGGLGPSGGPPAGPPPGNVQEWIREAIKILQANGIPVTEDNIDEIWTIIQKESGGDPHAINDWDSNAAKGTPSKGLMQCIDPTFQAYKLAGHDDIWNPVDNIIAGVRYTFDRYGGFDGHPGLKSMAQGGGYQGY</sequence>
<feature type="compositionally biased region" description="Pro residues" evidence="1">
    <location>
        <begin position="264"/>
        <end position="273"/>
    </location>
</feature>
<dbReference type="Gene3D" id="1.10.287.1060">
    <property type="entry name" value="ESAT-6-like"/>
    <property type="match status" value="1"/>
</dbReference>
<reference evidence="3" key="2">
    <citation type="submission" date="2016-10" db="EMBL/GenBank/DDBJ databases">
        <authorList>
            <person name="de Groot N.N."/>
        </authorList>
    </citation>
    <scope>NUCLEOTIDE SEQUENCE [LARGE SCALE GENOMIC DNA]</scope>
    <source>
        <strain evidence="3">ATCC 20501</strain>
    </source>
</reference>
<dbReference type="Proteomes" id="UP000236729">
    <property type="component" value="Unassembled WGS sequence"/>
</dbReference>
<dbReference type="Pfam" id="PF06013">
    <property type="entry name" value="WXG100"/>
    <property type="match status" value="1"/>
</dbReference>
<name>A0A1H6E2S6_9PSEU</name>
<evidence type="ECO:0000313" key="6">
    <source>
        <dbReference type="Proteomes" id="UP000236729"/>
    </source>
</evidence>
<proteinExistence type="predicted"/>
<dbReference type="Proteomes" id="UP000199690">
    <property type="component" value="Unassembled WGS sequence"/>
</dbReference>
<accession>A0A1I2GAD2</accession>
<dbReference type="SUPFAM" id="SSF140453">
    <property type="entry name" value="EsxAB dimer-like"/>
    <property type="match status" value="1"/>
</dbReference>
<evidence type="ECO:0000256" key="1">
    <source>
        <dbReference type="SAM" id="MobiDB-lite"/>
    </source>
</evidence>
<dbReference type="Pfam" id="PF01464">
    <property type="entry name" value="SLT"/>
    <property type="match status" value="1"/>
</dbReference>
<evidence type="ECO:0000313" key="3">
    <source>
        <dbReference type="EMBL" id="SEG91296.1"/>
    </source>
</evidence>
<dbReference type="InterPro" id="IPR023346">
    <property type="entry name" value="Lysozyme-like_dom_sf"/>
</dbReference>
<dbReference type="Gene3D" id="1.10.530.10">
    <property type="match status" value="1"/>
</dbReference>
<dbReference type="EMBL" id="FOME01000020">
    <property type="protein sequence ID" value="SFF14694.1"/>
    <property type="molecule type" value="Genomic_DNA"/>
</dbReference>
<dbReference type="CDD" id="cd13402">
    <property type="entry name" value="LT_TF-like"/>
    <property type="match status" value="1"/>
</dbReference>
<dbReference type="SMR" id="A0A1H6E2S6"/>
<accession>A0A1H6E2S6</accession>
<gene>
    <name evidence="3" type="ORF">SAMN02982929_05427</name>
    <name evidence="4" type="ORF">SAMN05216506_12063</name>
</gene>
<dbReference type="EMBL" id="FNVB01000008">
    <property type="protein sequence ID" value="SEG91296.1"/>
    <property type="molecule type" value="Genomic_DNA"/>
</dbReference>
<dbReference type="InterPro" id="IPR036689">
    <property type="entry name" value="ESAT-6-like_sf"/>
</dbReference>
<keyword evidence="5" id="KW-1185">Reference proteome</keyword>
<dbReference type="AlphaFoldDB" id="A0A1H6E2S6"/>
<evidence type="ECO:0000313" key="5">
    <source>
        <dbReference type="Proteomes" id="UP000199690"/>
    </source>
</evidence>
<feature type="domain" description="Transglycosylase SLT" evidence="2">
    <location>
        <begin position="299"/>
        <end position="377"/>
    </location>
</feature>
<feature type="region of interest" description="Disordered" evidence="1">
    <location>
        <begin position="216"/>
        <end position="275"/>
    </location>
</feature>
<evidence type="ECO:0000259" key="2">
    <source>
        <dbReference type="Pfam" id="PF01464"/>
    </source>
</evidence>
<feature type="compositionally biased region" description="Gly residues" evidence="1">
    <location>
        <begin position="230"/>
        <end position="263"/>
    </location>
</feature>